<proteinExistence type="predicted"/>
<organism evidence="2 3">
    <name type="scientific">Serratia rubidaea</name>
    <name type="common">Serratia marinorubra</name>
    <dbReference type="NCBI Taxonomy" id="61652"/>
    <lineage>
        <taxon>Bacteria</taxon>
        <taxon>Pseudomonadati</taxon>
        <taxon>Pseudomonadota</taxon>
        <taxon>Gammaproteobacteria</taxon>
        <taxon>Enterobacterales</taxon>
        <taxon>Yersiniaceae</taxon>
        <taxon>Serratia</taxon>
    </lineage>
</organism>
<accession>A0A4U9HBM6</accession>
<dbReference type="EMBL" id="LR590463">
    <property type="protein sequence ID" value="VTP61122.1"/>
    <property type="molecule type" value="Genomic_DNA"/>
</dbReference>
<reference evidence="2 3" key="1">
    <citation type="submission" date="2019-05" db="EMBL/GenBank/DDBJ databases">
        <authorList>
            <consortium name="Pathogen Informatics"/>
        </authorList>
    </citation>
    <scope>NUCLEOTIDE SEQUENCE [LARGE SCALE GENOMIC DNA]</scope>
    <source>
        <strain evidence="2 3">NCTC12971</strain>
    </source>
</reference>
<evidence type="ECO:0000313" key="2">
    <source>
        <dbReference type="EMBL" id="VTP61122.1"/>
    </source>
</evidence>
<feature type="region of interest" description="Disordered" evidence="1">
    <location>
        <begin position="1"/>
        <end position="23"/>
    </location>
</feature>
<dbReference type="AlphaFoldDB" id="A0A4U9HBM6"/>
<evidence type="ECO:0000256" key="1">
    <source>
        <dbReference type="SAM" id="MobiDB-lite"/>
    </source>
</evidence>
<dbReference type="Proteomes" id="UP000307968">
    <property type="component" value="Chromosome"/>
</dbReference>
<gene>
    <name evidence="2" type="ORF">NCTC12971_01630</name>
</gene>
<sequence length="212" mass="23895">MIASPSAASSRNRPQRQAGKRLAEQIADHQPVRDAGQALLGGGAYGGVRFAVCGAQRLQPRLGLRIARFAQQLHRLQTHLRIGVAQLQVGQRDAQRVAHRLIRLLRQPLFQQRPLVALRVTLQRLRRLQPRRLIAAHQLLRRQRVGDQDAQPVVQPHFFRRSLRRGVALQRRPAAVLPGKCAPGGVQRQVFLFQRLQQRQTCGVGRARPALQ</sequence>
<feature type="compositionally biased region" description="Low complexity" evidence="1">
    <location>
        <begin position="1"/>
        <end position="17"/>
    </location>
</feature>
<evidence type="ECO:0000313" key="3">
    <source>
        <dbReference type="Proteomes" id="UP000307968"/>
    </source>
</evidence>
<name>A0A4U9HBM6_SERRU</name>
<protein>
    <submittedName>
        <fullName evidence="2">Uncharacterized protein</fullName>
    </submittedName>
</protein>